<comment type="caution">
    <text evidence="1">The sequence shown here is derived from an EMBL/GenBank/DDBJ whole genome shotgun (WGS) entry which is preliminary data.</text>
</comment>
<protein>
    <submittedName>
        <fullName evidence="1">Uncharacterized protein</fullName>
    </submittedName>
</protein>
<name>X0WBH3_9ZZZZ</name>
<accession>X0WBH3</accession>
<dbReference type="InterPro" id="IPR037162">
    <property type="entry name" value="TRPM_tetra_sf"/>
</dbReference>
<reference evidence="1" key="1">
    <citation type="journal article" date="2014" name="Front. Microbiol.">
        <title>High frequency of phylogenetically diverse reductive dehalogenase-homologous genes in deep subseafloor sedimentary metagenomes.</title>
        <authorList>
            <person name="Kawai M."/>
            <person name="Futagami T."/>
            <person name="Toyoda A."/>
            <person name="Takaki Y."/>
            <person name="Nishi S."/>
            <person name="Hori S."/>
            <person name="Arai W."/>
            <person name="Tsubouchi T."/>
            <person name="Morono Y."/>
            <person name="Uchiyama I."/>
            <person name="Ito T."/>
            <person name="Fujiyama A."/>
            <person name="Inagaki F."/>
            <person name="Takami H."/>
        </authorList>
    </citation>
    <scope>NUCLEOTIDE SEQUENCE</scope>
    <source>
        <strain evidence="1">Expedition CK06-06</strain>
    </source>
</reference>
<proteinExistence type="predicted"/>
<dbReference type="Gene3D" id="1.20.5.1010">
    <property type="entry name" value="TRPM, tetramerisation domain"/>
    <property type="match status" value="1"/>
</dbReference>
<organism evidence="1">
    <name type="scientific">marine sediment metagenome</name>
    <dbReference type="NCBI Taxonomy" id="412755"/>
    <lineage>
        <taxon>unclassified sequences</taxon>
        <taxon>metagenomes</taxon>
        <taxon>ecological metagenomes</taxon>
    </lineage>
</organism>
<evidence type="ECO:0000313" key="1">
    <source>
        <dbReference type="EMBL" id="GAG10011.1"/>
    </source>
</evidence>
<dbReference type="GO" id="GO:0051262">
    <property type="term" value="P:protein tetramerization"/>
    <property type="evidence" value="ECO:0007669"/>
    <property type="project" value="InterPro"/>
</dbReference>
<dbReference type="AlphaFoldDB" id="X0WBH3"/>
<sequence>MVAEKKAPGQAVTPEEVNYLITKIRDVRNTLEANKRQLNMIDVRLGKLEDAVEGLRGG</sequence>
<gene>
    <name evidence="1" type="ORF">S01H1_40937</name>
</gene>
<dbReference type="EMBL" id="BARS01025944">
    <property type="protein sequence ID" value="GAG10011.1"/>
    <property type="molecule type" value="Genomic_DNA"/>
</dbReference>